<keyword evidence="3" id="KW-1185">Reference proteome</keyword>
<accession>A0A6M9PWV6</accession>
<evidence type="ECO:0000313" key="3">
    <source>
        <dbReference type="Proteomes" id="UP000503312"/>
    </source>
</evidence>
<evidence type="ECO:0000313" key="2">
    <source>
        <dbReference type="EMBL" id="QKM63878.1"/>
    </source>
</evidence>
<dbReference type="RefSeq" id="WP_173954919.1">
    <property type="nucleotide sequence ID" value="NZ_CP028942.1"/>
</dbReference>
<keyword evidence="1" id="KW-0472">Membrane</keyword>
<evidence type="ECO:0000256" key="1">
    <source>
        <dbReference type="SAM" id="Phobius"/>
    </source>
</evidence>
<keyword evidence="1" id="KW-0812">Transmembrane</keyword>
<sequence length="92" mass="9638">MGFLAFLLIGGASGVATWIFYPGNPKKRPNPAIRTSNLQGLLVAALLGFIAAALGAYVGQYLNLFQSGQMLEWAAAILASCAIGCVYTTLTK</sequence>
<reference evidence="2 3" key="1">
    <citation type="submission" date="2018-04" db="EMBL/GenBank/DDBJ databases">
        <title>Polynucleobacter sp. UH21B genome.</title>
        <authorList>
            <person name="Hahn M.W."/>
        </authorList>
    </citation>
    <scope>NUCLEOTIDE SEQUENCE [LARGE SCALE GENOMIC DNA]</scope>
    <source>
        <strain evidence="2 3">MWH-UH21B</strain>
    </source>
</reference>
<feature type="transmembrane region" description="Helical" evidence="1">
    <location>
        <begin position="38"/>
        <end position="58"/>
    </location>
</feature>
<dbReference type="Proteomes" id="UP000503312">
    <property type="component" value="Chromosome"/>
</dbReference>
<proteinExistence type="predicted"/>
<dbReference type="AlphaFoldDB" id="A0A6M9PWV6"/>
<protein>
    <submittedName>
        <fullName evidence="2">Uncharacterized protein</fullName>
    </submittedName>
</protein>
<organism evidence="2 3">
    <name type="scientific">Polynucleobacter tropicus</name>
    <dbReference type="NCBI Taxonomy" id="1743174"/>
    <lineage>
        <taxon>Bacteria</taxon>
        <taxon>Pseudomonadati</taxon>
        <taxon>Pseudomonadota</taxon>
        <taxon>Betaproteobacteria</taxon>
        <taxon>Burkholderiales</taxon>
        <taxon>Burkholderiaceae</taxon>
        <taxon>Polynucleobacter</taxon>
    </lineage>
</organism>
<feature type="transmembrane region" description="Helical" evidence="1">
    <location>
        <begin position="70"/>
        <end position="90"/>
    </location>
</feature>
<dbReference type="KEGG" id="ptrp:DCO17_00715"/>
<gene>
    <name evidence="2" type="ORF">DCO17_00715</name>
</gene>
<keyword evidence="1" id="KW-1133">Transmembrane helix</keyword>
<name>A0A6M9PWV6_9BURK</name>
<dbReference type="EMBL" id="CP028942">
    <property type="protein sequence ID" value="QKM63878.1"/>
    <property type="molecule type" value="Genomic_DNA"/>
</dbReference>